<dbReference type="OrthoDB" id="6434904at2759"/>
<dbReference type="Proteomes" id="UP000499080">
    <property type="component" value="Unassembled WGS sequence"/>
</dbReference>
<organism evidence="2 3">
    <name type="scientific">Araneus ventricosus</name>
    <name type="common">Orbweaver spider</name>
    <name type="synonym">Epeira ventricosa</name>
    <dbReference type="NCBI Taxonomy" id="182803"/>
    <lineage>
        <taxon>Eukaryota</taxon>
        <taxon>Metazoa</taxon>
        <taxon>Ecdysozoa</taxon>
        <taxon>Arthropoda</taxon>
        <taxon>Chelicerata</taxon>
        <taxon>Arachnida</taxon>
        <taxon>Araneae</taxon>
        <taxon>Araneomorphae</taxon>
        <taxon>Entelegynae</taxon>
        <taxon>Araneoidea</taxon>
        <taxon>Araneidae</taxon>
        <taxon>Araneus</taxon>
    </lineage>
</organism>
<accession>A0A4Y2TNI8</accession>
<sequence>LKPKISPDFSDSVESETIQQTFLTCEVPFKSRNFSEIEHQLHYVWYKDEIPISVDNRILELSSYPEPVKQLSSSSSRQGTYSCVVTVEGIADRFSSQFVNYYLSDVATYTVFLQGVDVSVGYFVSLMKPMNKLISDVKEDFPWLFRGFEWDIQMSWKTEENMSVQLLLYFKTRFWYETQLYFVLKRKFKEEVLTITKSTSVSLELESADVCFEQALPSSSTSYNVTFLWKSTKQTKSAVSEPMCLNGIY</sequence>
<dbReference type="InterPro" id="IPR013783">
    <property type="entry name" value="Ig-like_fold"/>
</dbReference>
<dbReference type="EMBL" id="BGPR01029682">
    <property type="protein sequence ID" value="GBO01621.1"/>
    <property type="molecule type" value="Genomic_DNA"/>
</dbReference>
<gene>
    <name evidence="2" type="ORF">AVEN_173799_1</name>
</gene>
<dbReference type="InterPro" id="IPR007110">
    <property type="entry name" value="Ig-like_dom"/>
</dbReference>
<keyword evidence="3" id="KW-1185">Reference proteome</keyword>
<feature type="non-terminal residue" evidence="2">
    <location>
        <position position="1"/>
    </location>
</feature>
<evidence type="ECO:0000313" key="3">
    <source>
        <dbReference type="Proteomes" id="UP000499080"/>
    </source>
</evidence>
<protein>
    <recommendedName>
        <fullName evidence="1">Ig-like domain-containing protein</fullName>
    </recommendedName>
</protein>
<dbReference type="AlphaFoldDB" id="A0A4Y2TNI8"/>
<name>A0A4Y2TNI8_ARAVE</name>
<comment type="caution">
    <text evidence="2">The sequence shown here is derived from an EMBL/GenBank/DDBJ whole genome shotgun (WGS) entry which is preliminary data.</text>
</comment>
<evidence type="ECO:0000259" key="1">
    <source>
        <dbReference type="PROSITE" id="PS50835"/>
    </source>
</evidence>
<feature type="domain" description="Ig-like" evidence="1">
    <location>
        <begin position="3"/>
        <end position="100"/>
    </location>
</feature>
<evidence type="ECO:0000313" key="2">
    <source>
        <dbReference type="EMBL" id="GBO01621.1"/>
    </source>
</evidence>
<dbReference type="PROSITE" id="PS50835">
    <property type="entry name" value="IG_LIKE"/>
    <property type="match status" value="1"/>
</dbReference>
<proteinExistence type="predicted"/>
<reference evidence="2 3" key="1">
    <citation type="journal article" date="2019" name="Sci. Rep.">
        <title>Orb-weaving spider Araneus ventricosus genome elucidates the spidroin gene catalogue.</title>
        <authorList>
            <person name="Kono N."/>
            <person name="Nakamura H."/>
            <person name="Ohtoshi R."/>
            <person name="Moran D.A.P."/>
            <person name="Shinohara A."/>
            <person name="Yoshida Y."/>
            <person name="Fujiwara M."/>
            <person name="Mori M."/>
            <person name="Tomita M."/>
            <person name="Arakawa K."/>
        </authorList>
    </citation>
    <scope>NUCLEOTIDE SEQUENCE [LARGE SCALE GENOMIC DNA]</scope>
</reference>
<dbReference type="Gene3D" id="2.60.40.10">
    <property type="entry name" value="Immunoglobulins"/>
    <property type="match status" value="1"/>
</dbReference>